<dbReference type="GO" id="GO:0005524">
    <property type="term" value="F:ATP binding"/>
    <property type="evidence" value="ECO:0007669"/>
    <property type="project" value="InterPro"/>
</dbReference>
<dbReference type="InterPro" id="IPR036615">
    <property type="entry name" value="Mur_ligase_C_dom_sf"/>
</dbReference>
<dbReference type="GO" id="GO:0016881">
    <property type="term" value="F:acid-amino acid ligase activity"/>
    <property type="evidence" value="ECO:0007669"/>
    <property type="project" value="InterPro"/>
</dbReference>
<dbReference type="InterPro" id="IPR036565">
    <property type="entry name" value="Mur-like_cat_sf"/>
</dbReference>
<dbReference type="Pfam" id="PF08245">
    <property type="entry name" value="Mur_ligase_M"/>
    <property type="match status" value="1"/>
</dbReference>
<dbReference type="Gene3D" id="3.90.190.20">
    <property type="entry name" value="Mur ligase, C-terminal domain"/>
    <property type="match status" value="1"/>
</dbReference>
<evidence type="ECO:0000256" key="1">
    <source>
        <dbReference type="ARBA" id="ARBA00005898"/>
    </source>
</evidence>
<protein>
    <submittedName>
        <fullName evidence="4">Uncharacterized protein</fullName>
    </submittedName>
</protein>
<feature type="domain" description="Mur ligase C-terminal" evidence="2">
    <location>
        <begin position="162"/>
        <end position="295"/>
    </location>
</feature>
<name>A0A814KMK0_9BILA</name>
<dbReference type="Proteomes" id="UP000663874">
    <property type="component" value="Unassembled WGS sequence"/>
</dbReference>
<dbReference type="OrthoDB" id="10004711at2759"/>
<dbReference type="Pfam" id="PF02875">
    <property type="entry name" value="Mur_ligase_C"/>
    <property type="match status" value="1"/>
</dbReference>
<evidence type="ECO:0000313" key="5">
    <source>
        <dbReference type="EMBL" id="CAF1413932.1"/>
    </source>
</evidence>
<dbReference type="InterPro" id="IPR013221">
    <property type="entry name" value="Mur_ligase_cen"/>
</dbReference>
<organism evidence="4 8">
    <name type="scientific">Rotaria sordida</name>
    <dbReference type="NCBI Taxonomy" id="392033"/>
    <lineage>
        <taxon>Eukaryota</taxon>
        <taxon>Metazoa</taxon>
        <taxon>Spiralia</taxon>
        <taxon>Gnathifera</taxon>
        <taxon>Rotifera</taxon>
        <taxon>Eurotatoria</taxon>
        <taxon>Bdelloidea</taxon>
        <taxon>Philodinida</taxon>
        <taxon>Philodinidae</taxon>
        <taxon>Rotaria</taxon>
    </lineage>
</organism>
<dbReference type="SUPFAM" id="SSF53244">
    <property type="entry name" value="MurD-like peptide ligases, peptide-binding domain"/>
    <property type="match status" value="1"/>
</dbReference>
<evidence type="ECO:0000313" key="7">
    <source>
        <dbReference type="EMBL" id="CAF4063963.1"/>
    </source>
</evidence>
<dbReference type="SUPFAM" id="SSF53623">
    <property type="entry name" value="MurD-like peptide ligases, catalytic domain"/>
    <property type="match status" value="1"/>
</dbReference>
<dbReference type="PANTHER" id="PTHR23135:SF4">
    <property type="entry name" value="UDP-N-ACETYLMURAMOYL-L-ALANYL-D-GLUTAMATE--2,6-DIAMINOPIMELATE LIGASE MURE HOMOLOG, CHLOROPLASTIC"/>
    <property type="match status" value="1"/>
</dbReference>
<gene>
    <name evidence="6" type="ORF">FNK824_LOCUS27603</name>
    <name evidence="7" type="ORF">OTI717_LOCUS32288</name>
    <name evidence="4" type="ORF">RFH988_LOCUS16867</name>
    <name evidence="5" type="ORF">SEV965_LOCUS31986</name>
</gene>
<comment type="caution">
    <text evidence="4">The sequence shown here is derived from an EMBL/GenBank/DDBJ whole genome shotgun (WGS) entry which is preliminary data.</text>
</comment>
<evidence type="ECO:0000259" key="2">
    <source>
        <dbReference type="Pfam" id="PF02875"/>
    </source>
</evidence>
<dbReference type="EMBL" id="CAJOAX010009826">
    <property type="protein sequence ID" value="CAF4063963.1"/>
    <property type="molecule type" value="Genomic_DNA"/>
</dbReference>
<proteinExistence type="inferred from homology"/>
<reference evidence="4" key="1">
    <citation type="submission" date="2021-02" db="EMBL/GenBank/DDBJ databases">
        <authorList>
            <person name="Nowell W R."/>
        </authorList>
    </citation>
    <scope>NUCLEOTIDE SEQUENCE</scope>
</reference>
<dbReference type="Proteomes" id="UP000663823">
    <property type="component" value="Unassembled WGS sequence"/>
</dbReference>
<dbReference type="Gene3D" id="3.40.1190.10">
    <property type="entry name" value="Mur-like, catalytic domain"/>
    <property type="match status" value="1"/>
</dbReference>
<evidence type="ECO:0000259" key="3">
    <source>
        <dbReference type="Pfam" id="PF08245"/>
    </source>
</evidence>
<dbReference type="GO" id="GO:0051301">
    <property type="term" value="P:cell division"/>
    <property type="evidence" value="ECO:0007669"/>
    <property type="project" value="InterPro"/>
</dbReference>
<dbReference type="EMBL" id="CAJOBE010007229">
    <property type="protein sequence ID" value="CAF4030269.1"/>
    <property type="molecule type" value="Genomic_DNA"/>
</dbReference>
<dbReference type="InterPro" id="IPR005761">
    <property type="entry name" value="UDP-N-AcMur-Glu-dNH2Pim_ligase"/>
</dbReference>
<dbReference type="InterPro" id="IPR004101">
    <property type="entry name" value="Mur_ligase_C"/>
</dbReference>
<comment type="similarity">
    <text evidence="1">Belongs to the MurCDEF family. MurE subfamily.</text>
</comment>
<dbReference type="EMBL" id="CAJNOU010003858">
    <property type="protein sequence ID" value="CAF1413932.1"/>
    <property type="molecule type" value="Genomic_DNA"/>
</dbReference>
<dbReference type="GO" id="GO:0005737">
    <property type="term" value="C:cytoplasm"/>
    <property type="evidence" value="ECO:0007669"/>
    <property type="project" value="InterPro"/>
</dbReference>
<dbReference type="NCBIfam" id="TIGR01085">
    <property type="entry name" value="murE"/>
    <property type="match status" value="1"/>
</dbReference>
<dbReference type="GO" id="GO:0008360">
    <property type="term" value="P:regulation of cell shape"/>
    <property type="evidence" value="ECO:0007669"/>
    <property type="project" value="InterPro"/>
</dbReference>
<feature type="domain" description="Mur ligase central" evidence="3">
    <location>
        <begin position="1"/>
        <end position="139"/>
    </location>
</feature>
<dbReference type="AlphaFoldDB" id="A0A814KMK0"/>
<dbReference type="Proteomes" id="UP000663889">
    <property type="component" value="Unassembled WGS sequence"/>
</dbReference>
<evidence type="ECO:0000313" key="8">
    <source>
        <dbReference type="Proteomes" id="UP000663882"/>
    </source>
</evidence>
<sequence>MEVSSRGLEQERVGSIAFDISIYTNLTHDHLSYHATFDEYKRIKTTLFEHLTKSIAIINRDDDYAQHVIDNTKKTARVMTYGIARNHDTDIYASNIQLSVHGLNFDINIPATNITEHIHIPSLVGKTNVYNSLAALACAHLALNIPLDLCKDALISMPPIPGRLEFITMPEDPITVIIDSAHTPDGFKEILSTIRDCRMSNNLLCLFGCRGNMDHANRSIKATIAHQLSDKVIVTTDMSGSEDPKQIIQDILAGFSSTSNSDDNVIIEIDRRKAIEKAILSVMQDGDTLVILGKRHDINRMLQDRIIDFDDRIIVRECIQQRIQRSL</sequence>
<dbReference type="EMBL" id="CAJNOO010000879">
    <property type="protein sequence ID" value="CAF1053623.1"/>
    <property type="molecule type" value="Genomic_DNA"/>
</dbReference>
<dbReference type="Proteomes" id="UP000663882">
    <property type="component" value="Unassembled WGS sequence"/>
</dbReference>
<evidence type="ECO:0000313" key="6">
    <source>
        <dbReference type="EMBL" id="CAF4030269.1"/>
    </source>
</evidence>
<evidence type="ECO:0000313" key="4">
    <source>
        <dbReference type="EMBL" id="CAF1053623.1"/>
    </source>
</evidence>
<accession>A0A814KMK0</accession>
<dbReference type="PANTHER" id="PTHR23135">
    <property type="entry name" value="MUR LIGASE FAMILY MEMBER"/>
    <property type="match status" value="1"/>
</dbReference>